<dbReference type="EMBL" id="CAXITT010000242">
    <property type="protein sequence ID" value="CAL1536874.1"/>
    <property type="molecule type" value="Genomic_DNA"/>
</dbReference>
<keyword evidence="3" id="KW-1185">Reference proteome</keyword>
<accession>A0AAV2HSE8</accession>
<dbReference type="PANTHER" id="PTHR20974">
    <property type="entry name" value="UPF0585 PROTEIN CG18661"/>
    <property type="match status" value="1"/>
</dbReference>
<dbReference type="InterPro" id="IPR029063">
    <property type="entry name" value="SAM-dependent_MTases_sf"/>
</dbReference>
<protein>
    <submittedName>
        <fullName evidence="2">Uncharacterized protein</fullName>
    </submittedName>
</protein>
<name>A0AAV2HSE8_LYMST</name>
<comment type="caution">
    <text evidence="2">The sequence shown here is derived from an EMBL/GenBank/DDBJ whole genome shotgun (WGS) entry which is preliminary data.</text>
</comment>
<gene>
    <name evidence="2" type="ORF">GSLYS_00010787001</name>
</gene>
<sequence>MLNFQGLFKAAGILLKSQGILFMYGPFKMYGKLVPESNVRFDACLRAQDPSWGVRDVADLETLAKDNGLKLENMVDMPANNKCLIFRKLVRNSSMS</sequence>
<dbReference type="SUPFAM" id="SSF53335">
    <property type="entry name" value="S-adenosyl-L-methionine-dependent methyltransferases"/>
    <property type="match status" value="1"/>
</dbReference>
<dbReference type="InterPro" id="IPR010342">
    <property type="entry name" value="DUF938"/>
</dbReference>
<dbReference type="Proteomes" id="UP001497497">
    <property type="component" value="Unassembled WGS sequence"/>
</dbReference>
<reference evidence="2 3" key="1">
    <citation type="submission" date="2024-04" db="EMBL/GenBank/DDBJ databases">
        <authorList>
            <consortium name="Genoscope - CEA"/>
            <person name="William W."/>
        </authorList>
    </citation>
    <scope>NUCLEOTIDE SEQUENCE [LARGE SCALE GENOMIC DNA]</scope>
</reference>
<proteinExistence type="inferred from homology"/>
<evidence type="ECO:0000313" key="3">
    <source>
        <dbReference type="Proteomes" id="UP001497497"/>
    </source>
</evidence>
<dbReference type="AlphaFoldDB" id="A0AAV2HSE8"/>
<dbReference type="PANTHER" id="PTHR20974:SF0">
    <property type="entry name" value="UPF0585 PROTEIN CG18661"/>
    <property type="match status" value="1"/>
</dbReference>
<comment type="similarity">
    <text evidence="1">Belongs to the UPF0585 family.</text>
</comment>
<evidence type="ECO:0000313" key="2">
    <source>
        <dbReference type="EMBL" id="CAL1536874.1"/>
    </source>
</evidence>
<dbReference type="Pfam" id="PF06080">
    <property type="entry name" value="DUF938"/>
    <property type="match status" value="1"/>
</dbReference>
<evidence type="ECO:0000256" key="1">
    <source>
        <dbReference type="ARBA" id="ARBA00008308"/>
    </source>
</evidence>
<organism evidence="2 3">
    <name type="scientific">Lymnaea stagnalis</name>
    <name type="common">Great pond snail</name>
    <name type="synonym">Helix stagnalis</name>
    <dbReference type="NCBI Taxonomy" id="6523"/>
    <lineage>
        <taxon>Eukaryota</taxon>
        <taxon>Metazoa</taxon>
        <taxon>Spiralia</taxon>
        <taxon>Lophotrochozoa</taxon>
        <taxon>Mollusca</taxon>
        <taxon>Gastropoda</taxon>
        <taxon>Heterobranchia</taxon>
        <taxon>Euthyneura</taxon>
        <taxon>Panpulmonata</taxon>
        <taxon>Hygrophila</taxon>
        <taxon>Lymnaeoidea</taxon>
        <taxon>Lymnaeidae</taxon>
        <taxon>Lymnaea</taxon>
    </lineage>
</organism>